<dbReference type="OrthoDB" id="343296at2759"/>
<dbReference type="OMA" id="YMDVDEL"/>
<dbReference type="STRING" id="6265.A0A0B2URX8"/>
<reference evidence="4 6" key="1">
    <citation type="submission" date="2014-11" db="EMBL/GenBank/DDBJ databases">
        <title>Genetic blueprint of the zoonotic pathogen Toxocara canis.</title>
        <authorList>
            <person name="Zhu X.-Q."/>
            <person name="Korhonen P.K."/>
            <person name="Cai H."/>
            <person name="Young N.D."/>
            <person name="Nejsum P."/>
            <person name="von Samson-Himmelstjerna G."/>
            <person name="Boag P.R."/>
            <person name="Tan P."/>
            <person name="Li Q."/>
            <person name="Min J."/>
            <person name="Yang Y."/>
            <person name="Wang X."/>
            <person name="Fang X."/>
            <person name="Hall R.S."/>
            <person name="Hofmann A."/>
            <person name="Sternberg P.W."/>
            <person name="Jex A.R."/>
            <person name="Gasser R.B."/>
        </authorList>
    </citation>
    <scope>NUCLEOTIDE SEQUENCE [LARGE SCALE GENOMIC DNA]</scope>
    <source>
        <strain evidence="4">PN_DK_2014</strain>
    </source>
</reference>
<dbReference type="PROSITE" id="PS50222">
    <property type="entry name" value="EF_HAND_2"/>
    <property type="match status" value="3"/>
</dbReference>
<dbReference type="InterPro" id="IPR011992">
    <property type="entry name" value="EF-hand-dom_pair"/>
</dbReference>
<feature type="domain" description="EF-hand" evidence="3">
    <location>
        <begin position="99"/>
        <end position="134"/>
    </location>
</feature>
<dbReference type="AlphaFoldDB" id="A0A0B2URX8"/>
<dbReference type="EMBL" id="JPKZ01004121">
    <property type="protein sequence ID" value="KHN72004.1"/>
    <property type="molecule type" value="Genomic_DNA"/>
</dbReference>
<protein>
    <submittedName>
        <fullName evidence="4">Caltractin</fullName>
    </submittedName>
</protein>
<sequence>MARRNPALSAAITKKALSEFSTKELEEALAVCDVNSSGYVPIRNLKVVMRALGFEPRNDEILMLTAKIMENKALRSTHPDMVGVDELIELLANKMEERSGVSEMRAAFQLFDSESKGFISIDDLRKVANELSETVDDEQLLEMINEADSCQSGHVSEADFCAVMKKTSLY</sequence>
<dbReference type="FunFam" id="1.10.238.10:FF:000001">
    <property type="entry name" value="Calmodulin 1"/>
    <property type="match status" value="1"/>
</dbReference>
<name>A0A0B2URX8_TOXCA</name>
<keyword evidence="1" id="KW-0677">Repeat</keyword>
<organism evidence="4 6">
    <name type="scientific">Toxocara canis</name>
    <name type="common">Canine roundworm</name>
    <dbReference type="NCBI Taxonomy" id="6265"/>
    <lineage>
        <taxon>Eukaryota</taxon>
        <taxon>Metazoa</taxon>
        <taxon>Ecdysozoa</taxon>
        <taxon>Nematoda</taxon>
        <taxon>Chromadorea</taxon>
        <taxon>Rhabditida</taxon>
        <taxon>Spirurina</taxon>
        <taxon>Ascaridomorpha</taxon>
        <taxon>Ascaridoidea</taxon>
        <taxon>Toxocaridae</taxon>
        <taxon>Toxocara</taxon>
    </lineage>
</organism>
<evidence type="ECO:0000256" key="1">
    <source>
        <dbReference type="ARBA" id="ARBA00022737"/>
    </source>
</evidence>
<dbReference type="GO" id="GO:0016460">
    <property type="term" value="C:myosin II complex"/>
    <property type="evidence" value="ECO:0007669"/>
    <property type="project" value="TreeGrafter"/>
</dbReference>
<dbReference type="SUPFAM" id="SSF47473">
    <property type="entry name" value="EF-hand"/>
    <property type="match status" value="1"/>
</dbReference>
<dbReference type="Proteomes" id="UP000031036">
    <property type="component" value="Unassembled WGS sequence"/>
</dbReference>
<dbReference type="PANTHER" id="PTHR23048:SF59">
    <property type="entry name" value="EF-HAND SUPERFAMILY PROTEIN"/>
    <property type="match status" value="1"/>
</dbReference>
<proteinExistence type="predicted"/>
<evidence type="ECO:0000256" key="2">
    <source>
        <dbReference type="ARBA" id="ARBA00022837"/>
    </source>
</evidence>
<dbReference type="InterPro" id="IPR050230">
    <property type="entry name" value="CALM/Myosin/TropC-like"/>
</dbReference>
<keyword evidence="2" id="KW-0106">Calcium</keyword>
<dbReference type="Gene3D" id="1.10.238.10">
    <property type="entry name" value="EF-hand"/>
    <property type="match status" value="2"/>
</dbReference>
<dbReference type="GO" id="GO:0005509">
    <property type="term" value="F:calcium ion binding"/>
    <property type="evidence" value="ECO:0007669"/>
    <property type="project" value="InterPro"/>
</dbReference>
<dbReference type="Pfam" id="PF13499">
    <property type="entry name" value="EF-hand_7"/>
    <property type="match status" value="1"/>
</dbReference>
<evidence type="ECO:0000313" key="5">
    <source>
        <dbReference type="EMBL" id="VDM37543.1"/>
    </source>
</evidence>
<evidence type="ECO:0000313" key="6">
    <source>
        <dbReference type="Proteomes" id="UP000031036"/>
    </source>
</evidence>
<dbReference type="InterPro" id="IPR002048">
    <property type="entry name" value="EF_hand_dom"/>
</dbReference>
<evidence type="ECO:0000313" key="4">
    <source>
        <dbReference type="EMBL" id="KHN72004.1"/>
    </source>
</evidence>
<feature type="domain" description="EF-hand" evidence="3">
    <location>
        <begin position="20"/>
        <end position="55"/>
    </location>
</feature>
<dbReference type="SMART" id="SM00054">
    <property type="entry name" value="EFh"/>
    <property type="match status" value="3"/>
</dbReference>
<keyword evidence="6" id="KW-1185">Reference proteome</keyword>
<feature type="domain" description="EF-hand" evidence="3">
    <location>
        <begin position="135"/>
        <end position="170"/>
    </location>
</feature>
<dbReference type="EMBL" id="UYWY01019459">
    <property type="protein sequence ID" value="VDM37543.1"/>
    <property type="molecule type" value="Genomic_DNA"/>
</dbReference>
<dbReference type="PANTHER" id="PTHR23048">
    <property type="entry name" value="MYOSIN LIGHT CHAIN 1, 3"/>
    <property type="match status" value="1"/>
</dbReference>
<dbReference type="CDD" id="cd00051">
    <property type="entry name" value="EFh"/>
    <property type="match status" value="1"/>
</dbReference>
<accession>A0A0B2URX8</accession>
<gene>
    <name evidence="4" type="ORF">Tcan_05819</name>
    <name evidence="5" type="ORF">TCNE_LOCUS6239</name>
</gene>
<reference evidence="5" key="2">
    <citation type="submission" date="2018-11" db="EMBL/GenBank/DDBJ databases">
        <authorList>
            <consortium name="Pathogen Informatics"/>
        </authorList>
    </citation>
    <scope>NUCLEOTIDE SEQUENCE [LARGE SCALE GENOMIC DNA]</scope>
</reference>
<evidence type="ECO:0000259" key="3">
    <source>
        <dbReference type="PROSITE" id="PS50222"/>
    </source>
</evidence>